<dbReference type="EMBL" id="CM044708">
    <property type="protein sequence ID" value="KAI5649239.1"/>
    <property type="molecule type" value="Genomic_DNA"/>
</dbReference>
<protein>
    <submittedName>
        <fullName evidence="1">Uncharacterized protein</fullName>
    </submittedName>
</protein>
<evidence type="ECO:0000313" key="2">
    <source>
        <dbReference type="Proteomes" id="UP001060085"/>
    </source>
</evidence>
<name>A0ACB9ZPD6_CATRO</name>
<reference evidence="2" key="1">
    <citation type="journal article" date="2023" name="Nat. Plants">
        <title>Single-cell RNA sequencing provides a high-resolution roadmap for understanding the multicellular compartmentation of specialized metabolism.</title>
        <authorList>
            <person name="Sun S."/>
            <person name="Shen X."/>
            <person name="Li Y."/>
            <person name="Li Y."/>
            <person name="Wang S."/>
            <person name="Li R."/>
            <person name="Zhang H."/>
            <person name="Shen G."/>
            <person name="Guo B."/>
            <person name="Wei J."/>
            <person name="Xu J."/>
            <person name="St-Pierre B."/>
            <person name="Chen S."/>
            <person name="Sun C."/>
        </authorList>
    </citation>
    <scope>NUCLEOTIDE SEQUENCE [LARGE SCALE GENOMIC DNA]</scope>
</reference>
<proteinExistence type="predicted"/>
<sequence>MMDSAIKLKLVLPIVDVMEEGVDIAPTVEENLPGERNTEDELMDDFAMNAFQVKSLYNENMNIANEAARRFANMGASHREMLEKLRKINNNSSTEYGRIPWYGLSRKESQSRYRFSLVATPKLHGAFRFHCPNPPQAQVKEKNVCETTDGECWFLELAFLMLTSTITELFRDMYETNPDIVFPKALRVYYKEAVCLEFLWNMRKRLETKRLGQNLRDLLPLEKTMNLSKKTKRLQRKTKILEAIIRILKRMIKKEVRWMNIRKSASGSMQSIY</sequence>
<dbReference type="Proteomes" id="UP001060085">
    <property type="component" value="Linkage Group LG08"/>
</dbReference>
<comment type="caution">
    <text evidence="1">The sequence shown here is derived from an EMBL/GenBank/DDBJ whole genome shotgun (WGS) entry which is preliminary data.</text>
</comment>
<evidence type="ECO:0000313" key="1">
    <source>
        <dbReference type="EMBL" id="KAI5649239.1"/>
    </source>
</evidence>
<gene>
    <name evidence="1" type="ORF">M9H77_35244</name>
</gene>
<organism evidence="1 2">
    <name type="scientific">Catharanthus roseus</name>
    <name type="common">Madagascar periwinkle</name>
    <name type="synonym">Vinca rosea</name>
    <dbReference type="NCBI Taxonomy" id="4058"/>
    <lineage>
        <taxon>Eukaryota</taxon>
        <taxon>Viridiplantae</taxon>
        <taxon>Streptophyta</taxon>
        <taxon>Embryophyta</taxon>
        <taxon>Tracheophyta</taxon>
        <taxon>Spermatophyta</taxon>
        <taxon>Magnoliopsida</taxon>
        <taxon>eudicotyledons</taxon>
        <taxon>Gunneridae</taxon>
        <taxon>Pentapetalae</taxon>
        <taxon>asterids</taxon>
        <taxon>lamiids</taxon>
        <taxon>Gentianales</taxon>
        <taxon>Apocynaceae</taxon>
        <taxon>Rauvolfioideae</taxon>
        <taxon>Vinceae</taxon>
        <taxon>Catharanthinae</taxon>
        <taxon>Catharanthus</taxon>
    </lineage>
</organism>
<keyword evidence="2" id="KW-1185">Reference proteome</keyword>
<accession>A0ACB9ZPD6</accession>